<feature type="transmembrane region" description="Helical" evidence="2">
    <location>
        <begin position="153"/>
        <end position="176"/>
    </location>
</feature>
<evidence type="ECO:0000313" key="4">
    <source>
        <dbReference type="Proteomes" id="UP000789901"/>
    </source>
</evidence>
<keyword evidence="2" id="KW-0472">Membrane</keyword>
<name>A0ABM8W101_GIGMA</name>
<feature type="transmembrane region" description="Helical" evidence="2">
    <location>
        <begin position="112"/>
        <end position="133"/>
    </location>
</feature>
<gene>
    <name evidence="3" type="ORF">GMARGA_LOCUS2011</name>
</gene>
<dbReference type="Proteomes" id="UP000789901">
    <property type="component" value="Unassembled WGS sequence"/>
</dbReference>
<organism evidence="3 4">
    <name type="scientific">Gigaspora margarita</name>
    <dbReference type="NCBI Taxonomy" id="4874"/>
    <lineage>
        <taxon>Eukaryota</taxon>
        <taxon>Fungi</taxon>
        <taxon>Fungi incertae sedis</taxon>
        <taxon>Mucoromycota</taxon>
        <taxon>Glomeromycotina</taxon>
        <taxon>Glomeromycetes</taxon>
        <taxon>Diversisporales</taxon>
        <taxon>Gigasporaceae</taxon>
        <taxon>Gigaspora</taxon>
    </lineage>
</organism>
<dbReference type="EMBL" id="CAJVQB010000589">
    <property type="protein sequence ID" value="CAG8497079.1"/>
    <property type="molecule type" value="Genomic_DNA"/>
</dbReference>
<feature type="coiled-coil region" evidence="1">
    <location>
        <begin position="258"/>
        <end position="337"/>
    </location>
</feature>
<feature type="transmembrane region" description="Helical" evidence="2">
    <location>
        <begin position="74"/>
        <end position="91"/>
    </location>
</feature>
<keyword evidence="2" id="KW-1133">Transmembrane helix</keyword>
<comment type="caution">
    <text evidence="3">The sequence shown here is derived from an EMBL/GenBank/DDBJ whole genome shotgun (WGS) entry which is preliminary data.</text>
</comment>
<protein>
    <submittedName>
        <fullName evidence="3">20352_t:CDS:1</fullName>
    </submittedName>
</protein>
<keyword evidence="4" id="KW-1185">Reference proteome</keyword>
<accession>A0ABM8W101</accession>
<feature type="transmembrane region" description="Helical" evidence="2">
    <location>
        <begin position="13"/>
        <end position="30"/>
    </location>
</feature>
<keyword evidence="2" id="KW-0812">Transmembrane</keyword>
<sequence length="358" mass="40618">MSSNYQYDPGNDAINTVIIGILPALVVVLFKGFKNEKRNPSSFINGFDDFIILFSITINPSISAFQWASSNNRATINLITGYISFISFCLRSQPRLFSLLKVKETTYFMISFVNLLVALTSLVVMFGYSILVIGNNGNIGFDSIISFNHIAILSGYLLSTNSILTKILFALCIISLSRLIEHFGDNEPEKVTTIISYYLNYNSNMHIRKLLYDQLEDKKKQLEKIVDQVGFKNKEVINGVKNSLENQTKVISQQKFEINNIKDVVKALTRQIKILHEEIKELQGEIRELQENQQVPQEELKVVATLEEIVKRLEIVVETLSEIVKRLEMIVEELKKKNCKGTTNITNGNANSLPILIN</sequence>
<feature type="transmembrane region" description="Helical" evidence="2">
    <location>
        <begin position="50"/>
        <end position="68"/>
    </location>
</feature>
<reference evidence="3 4" key="1">
    <citation type="submission" date="2021-06" db="EMBL/GenBank/DDBJ databases">
        <authorList>
            <person name="Kallberg Y."/>
            <person name="Tangrot J."/>
            <person name="Rosling A."/>
        </authorList>
    </citation>
    <scope>NUCLEOTIDE SEQUENCE [LARGE SCALE GENOMIC DNA]</scope>
    <source>
        <strain evidence="3 4">120-4 pot B 10/14</strain>
    </source>
</reference>
<evidence type="ECO:0000256" key="2">
    <source>
        <dbReference type="SAM" id="Phobius"/>
    </source>
</evidence>
<evidence type="ECO:0000256" key="1">
    <source>
        <dbReference type="SAM" id="Coils"/>
    </source>
</evidence>
<keyword evidence="1" id="KW-0175">Coiled coil</keyword>
<evidence type="ECO:0000313" key="3">
    <source>
        <dbReference type="EMBL" id="CAG8497079.1"/>
    </source>
</evidence>
<proteinExistence type="predicted"/>